<dbReference type="RefSeq" id="WP_342756348.1">
    <property type="nucleotide sequence ID" value="NZ_CP146256.1"/>
</dbReference>
<sequence length="250" mass="26883">MKVMEMRKGKILILSAALLAGQLFLTAGTVKPEQKAEDMKLIAVDAGHQEKGNNEKEPVGPGAKEKKAKVAGGTSGVVSGLKEYELTLAVSLKLKEELTSRGYEVLMIRETNDVDISNAERAQIANEAGADAFIRIHADGSANSKANGAMTICQTASNPYNGELYEESRSLSEHVLDGMTGATEAKKRNVWETDTMSGINWAAVPVTILEMGFMTNPGEDALMATEEYQDKIAKGIADGIDAYFEAEHID</sequence>
<feature type="chain" id="PRO_5046291803" evidence="3">
    <location>
        <begin position="28"/>
        <end position="250"/>
    </location>
</feature>
<dbReference type="PANTHER" id="PTHR30404">
    <property type="entry name" value="N-ACETYLMURAMOYL-L-ALANINE AMIDASE"/>
    <property type="match status" value="1"/>
</dbReference>
<dbReference type="CDD" id="cd02696">
    <property type="entry name" value="MurNAc-LAA"/>
    <property type="match status" value="1"/>
</dbReference>
<evidence type="ECO:0000259" key="4">
    <source>
        <dbReference type="SMART" id="SM00646"/>
    </source>
</evidence>
<keyword evidence="6" id="KW-1185">Reference proteome</keyword>
<dbReference type="SMART" id="SM00646">
    <property type="entry name" value="Ami_3"/>
    <property type="match status" value="1"/>
</dbReference>
<dbReference type="PANTHER" id="PTHR30404:SF0">
    <property type="entry name" value="N-ACETYLMURAMOYL-L-ALANINE AMIDASE AMIC"/>
    <property type="match status" value="1"/>
</dbReference>
<dbReference type="InterPro" id="IPR050695">
    <property type="entry name" value="N-acetylmuramoyl_amidase_3"/>
</dbReference>
<dbReference type="GO" id="GO:0008745">
    <property type="term" value="F:N-acetylmuramoyl-L-alanine amidase activity"/>
    <property type="evidence" value="ECO:0007669"/>
    <property type="project" value="UniProtKB-EC"/>
</dbReference>
<dbReference type="Proteomes" id="UP001451571">
    <property type="component" value="Chromosome"/>
</dbReference>
<evidence type="ECO:0000313" key="6">
    <source>
        <dbReference type="Proteomes" id="UP001451571"/>
    </source>
</evidence>
<organism evidence="5 6">
    <name type="scientific">Kineothrix sedimenti</name>
    <dbReference type="NCBI Taxonomy" id="3123317"/>
    <lineage>
        <taxon>Bacteria</taxon>
        <taxon>Bacillati</taxon>
        <taxon>Bacillota</taxon>
        <taxon>Clostridia</taxon>
        <taxon>Lachnospirales</taxon>
        <taxon>Lachnospiraceae</taxon>
        <taxon>Kineothrix</taxon>
    </lineage>
</organism>
<protein>
    <submittedName>
        <fullName evidence="5">N-acetylmuramoyl-L-alanine amidase</fullName>
        <ecNumber evidence="5">3.5.1.28</ecNumber>
    </submittedName>
</protein>
<evidence type="ECO:0000313" key="5">
    <source>
        <dbReference type="EMBL" id="XAH72735.1"/>
    </source>
</evidence>
<feature type="signal peptide" evidence="3">
    <location>
        <begin position="1"/>
        <end position="27"/>
    </location>
</feature>
<proteinExistence type="predicted"/>
<dbReference type="SUPFAM" id="SSF53187">
    <property type="entry name" value="Zn-dependent exopeptidases"/>
    <property type="match status" value="1"/>
</dbReference>
<dbReference type="EC" id="3.5.1.28" evidence="5"/>
<gene>
    <name evidence="5" type="ORF">V6984_14610</name>
</gene>
<evidence type="ECO:0000256" key="2">
    <source>
        <dbReference type="SAM" id="MobiDB-lite"/>
    </source>
</evidence>
<evidence type="ECO:0000256" key="3">
    <source>
        <dbReference type="SAM" id="SignalP"/>
    </source>
</evidence>
<accession>A0ABZ3ET69</accession>
<evidence type="ECO:0000256" key="1">
    <source>
        <dbReference type="ARBA" id="ARBA00022801"/>
    </source>
</evidence>
<dbReference type="Pfam" id="PF01520">
    <property type="entry name" value="Amidase_3"/>
    <property type="match status" value="1"/>
</dbReference>
<reference evidence="5 6" key="1">
    <citation type="submission" date="2024-02" db="EMBL/GenBank/DDBJ databases">
        <title>Bacterial strain from lacustrine sediment.</title>
        <authorList>
            <person name="Petit C."/>
            <person name="Fadhlaoui K."/>
        </authorList>
    </citation>
    <scope>NUCLEOTIDE SEQUENCE [LARGE SCALE GENOMIC DNA]</scope>
    <source>
        <strain evidence="5 6">IPX-CK</strain>
    </source>
</reference>
<keyword evidence="1 5" id="KW-0378">Hydrolase</keyword>
<feature type="domain" description="MurNAc-LAA" evidence="4">
    <location>
        <begin position="122"/>
        <end position="241"/>
    </location>
</feature>
<feature type="compositionally biased region" description="Basic and acidic residues" evidence="2">
    <location>
        <begin position="47"/>
        <end position="58"/>
    </location>
</feature>
<name>A0ABZ3ET69_9FIRM</name>
<keyword evidence="3" id="KW-0732">Signal</keyword>
<dbReference type="InterPro" id="IPR002508">
    <property type="entry name" value="MurNAc-LAA_cat"/>
</dbReference>
<feature type="region of interest" description="Disordered" evidence="2">
    <location>
        <begin position="46"/>
        <end position="68"/>
    </location>
</feature>
<dbReference type="Gene3D" id="3.40.630.40">
    <property type="entry name" value="Zn-dependent exopeptidases"/>
    <property type="match status" value="1"/>
</dbReference>
<dbReference type="EMBL" id="CP146256">
    <property type="protein sequence ID" value="XAH72735.1"/>
    <property type="molecule type" value="Genomic_DNA"/>
</dbReference>